<dbReference type="AlphaFoldDB" id="M3JE26"/>
<dbReference type="OrthoDB" id="2019396at2"/>
<reference evidence="2 3" key="1">
    <citation type="submission" date="2013-02" db="EMBL/GenBank/DDBJ databases">
        <title>Co-occurrence of anaerobic bacteria in colorectal carcinomas.</title>
        <authorList>
            <person name="Holt R.A."/>
            <person name="Warren R.L."/>
            <person name="Allen-Vercoe E."/>
            <person name="Pleasance S."/>
            <person name="Freeman D.J."/>
            <person name="Watson P."/>
            <person name="Moore R."/>
            <person name="Cochrane K."/>
        </authorList>
    </citation>
    <scope>NUCLEOTIDE SEQUENCE [LARGE SCALE GENOMIC DNA]</scope>
    <source>
        <strain evidence="2 3">CC57C</strain>
    </source>
</reference>
<evidence type="ECO:0000313" key="2">
    <source>
        <dbReference type="EMBL" id="EMG31563.1"/>
    </source>
</evidence>
<dbReference type="RefSeq" id="WP_004321916.1">
    <property type="nucleotide sequence ID" value="NZ_AOTD01000008.1"/>
</dbReference>
<organism evidence="2 3">
    <name type="scientific">Campylobacter showae CC57C</name>
    <dbReference type="NCBI Taxonomy" id="1073353"/>
    <lineage>
        <taxon>Bacteria</taxon>
        <taxon>Pseudomonadati</taxon>
        <taxon>Campylobacterota</taxon>
        <taxon>Epsilonproteobacteria</taxon>
        <taxon>Campylobacterales</taxon>
        <taxon>Campylobacteraceae</taxon>
        <taxon>Campylobacter</taxon>
    </lineage>
</organism>
<dbReference type="STRING" id="1073353.H740_00492"/>
<dbReference type="InterPro" id="IPR024459">
    <property type="entry name" value="Acb1-like_N"/>
</dbReference>
<feature type="domain" description="Anti-CBASS protein Acb1-like N-terminal" evidence="1">
    <location>
        <begin position="34"/>
        <end position="358"/>
    </location>
</feature>
<gene>
    <name evidence="2" type="ORF">H740_00492</name>
</gene>
<dbReference type="Pfam" id="PF06381">
    <property type="entry name" value="Phage_portal_3"/>
    <property type="match status" value="1"/>
</dbReference>
<sequence>MELKINDSLENLVTKMGQMTANREYSPLKVTNTQLLNAYDNGWIAKRYIKKTIGDMLKMGREIDWGEIDETRKADFYAANNRFETDGVVKDLLFNVLLYGEAAILAITDAAEETYQTPLSPSETIKQFIVFGKGEFKAVNAEHKFIRPTIYNVKGVKTHISRLCIVQGGIKSYGVKQRESVSDIATALDIIKMFDAITLSVSDLIEECKIDIYKMSGYNEQIVAGNEGEILKRLRLINEAKSYTNAIAMDTEDEYISKENNLTGVAELWAKSCIVVAGALNRPISILFGEGAGGFSSGEEDNRAYYETINELQSTLLRPAYDFIDPFLLGENLEYDFYSIDSLNDKEKAEILNVKSTALGNLLDKGVITEAVILKELKDEGLIKNISADDIAEAELLAKELDEPSNEANPFGTI</sequence>
<evidence type="ECO:0000259" key="1">
    <source>
        <dbReference type="Pfam" id="PF06381"/>
    </source>
</evidence>
<dbReference type="EMBL" id="AOTD01000008">
    <property type="protein sequence ID" value="EMG31563.1"/>
    <property type="molecule type" value="Genomic_DNA"/>
</dbReference>
<accession>M3JE26</accession>
<evidence type="ECO:0000313" key="3">
    <source>
        <dbReference type="Proteomes" id="UP000011782"/>
    </source>
</evidence>
<proteinExistence type="predicted"/>
<protein>
    <recommendedName>
        <fullName evidence="1">Anti-CBASS protein Acb1-like N-terminal domain-containing protein</fullName>
    </recommendedName>
</protein>
<dbReference type="Proteomes" id="UP000011782">
    <property type="component" value="Unassembled WGS sequence"/>
</dbReference>
<name>M3JE26_9BACT</name>
<dbReference type="PATRIC" id="fig|1073353.3.peg.113"/>
<comment type="caution">
    <text evidence="2">The sequence shown here is derived from an EMBL/GenBank/DDBJ whole genome shotgun (WGS) entry which is preliminary data.</text>
</comment>